<evidence type="ECO:0000313" key="3">
    <source>
        <dbReference type="Proteomes" id="UP001177670"/>
    </source>
</evidence>
<organism evidence="2 3">
    <name type="scientific">Melipona bicolor</name>
    <dbReference type="NCBI Taxonomy" id="60889"/>
    <lineage>
        <taxon>Eukaryota</taxon>
        <taxon>Metazoa</taxon>
        <taxon>Ecdysozoa</taxon>
        <taxon>Arthropoda</taxon>
        <taxon>Hexapoda</taxon>
        <taxon>Insecta</taxon>
        <taxon>Pterygota</taxon>
        <taxon>Neoptera</taxon>
        <taxon>Endopterygota</taxon>
        <taxon>Hymenoptera</taxon>
        <taxon>Apocrita</taxon>
        <taxon>Aculeata</taxon>
        <taxon>Apoidea</taxon>
        <taxon>Anthophila</taxon>
        <taxon>Apidae</taxon>
        <taxon>Melipona</taxon>
    </lineage>
</organism>
<proteinExistence type="predicted"/>
<feature type="region of interest" description="Disordered" evidence="1">
    <location>
        <begin position="43"/>
        <end position="131"/>
    </location>
</feature>
<name>A0AA40FKM7_9HYME</name>
<protein>
    <submittedName>
        <fullName evidence="2">Uncharacterized protein</fullName>
    </submittedName>
</protein>
<evidence type="ECO:0000313" key="2">
    <source>
        <dbReference type="EMBL" id="KAK1120418.1"/>
    </source>
</evidence>
<feature type="compositionally biased region" description="Basic residues" evidence="1">
    <location>
        <begin position="82"/>
        <end position="101"/>
    </location>
</feature>
<sequence length="131" mass="14603">MKLRGIFGEIDLITVEQTIAKDYSENVPQQFRRCGLDRALFGVAPQDGRNTSHPVSLARKERSSLKSHGGRGEETEQGQTTSKKKTTFSRLLRGLKTHRKEKQTQAQGSPRHGRARIGVPQRVSVHLCTGP</sequence>
<keyword evidence="3" id="KW-1185">Reference proteome</keyword>
<dbReference type="Proteomes" id="UP001177670">
    <property type="component" value="Unassembled WGS sequence"/>
</dbReference>
<feature type="compositionally biased region" description="Basic and acidic residues" evidence="1">
    <location>
        <begin position="58"/>
        <end position="74"/>
    </location>
</feature>
<comment type="caution">
    <text evidence="2">The sequence shown here is derived from an EMBL/GenBank/DDBJ whole genome shotgun (WGS) entry which is preliminary data.</text>
</comment>
<evidence type="ECO:0000256" key="1">
    <source>
        <dbReference type="SAM" id="MobiDB-lite"/>
    </source>
</evidence>
<dbReference type="AlphaFoldDB" id="A0AA40FKM7"/>
<dbReference type="EMBL" id="JAHYIQ010000031">
    <property type="protein sequence ID" value="KAK1120418.1"/>
    <property type="molecule type" value="Genomic_DNA"/>
</dbReference>
<reference evidence="2" key="1">
    <citation type="submission" date="2021-10" db="EMBL/GenBank/DDBJ databases">
        <title>Melipona bicolor Genome sequencing and assembly.</title>
        <authorList>
            <person name="Araujo N.S."/>
            <person name="Arias M.C."/>
        </authorList>
    </citation>
    <scope>NUCLEOTIDE SEQUENCE</scope>
    <source>
        <strain evidence="2">USP_2M_L1-L4_2017</strain>
        <tissue evidence="2">Whole body</tissue>
    </source>
</reference>
<accession>A0AA40FKM7</accession>
<gene>
    <name evidence="2" type="ORF">K0M31_012399</name>
</gene>